<dbReference type="InParanoid" id="G8JUK1"/>
<evidence type="ECO:0000256" key="1">
    <source>
        <dbReference type="SAM" id="Coils"/>
    </source>
</evidence>
<protein>
    <submittedName>
        <fullName evidence="3">Uncharacterized protein</fullName>
    </submittedName>
</protein>
<feature type="compositionally biased region" description="Polar residues" evidence="2">
    <location>
        <begin position="23"/>
        <end position="41"/>
    </location>
</feature>
<dbReference type="EMBL" id="CP002502">
    <property type="protein sequence ID" value="AET40781.1"/>
    <property type="molecule type" value="Genomic_DNA"/>
</dbReference>
<organism evidence="3 4">
    <name type="scientific">Eremothecium cymbalariae (strain CBS 270.75 / DBVPG 7215 / KCTC 17166 / NRRL Y-17582)</name>
    <name type="common">Yeast</name>
    <dbReference type="NCBI Taxonomy" id="931890"/>
    <lineage>
        <taxon>Eukaryota</taxon>
        <taxon>Fungi</taxon>
        <taxon>Dikarya</taxon>
        <taxon>Ascomycota</taxon>
        <taxon>Saccharomycotina</taxon>
        <taxon>Saccharomycetes</taxon>
        <taxon>Saccharomycetales</taxon>
        <taxon>Saccharomycetaceae</taxon>
        <taxon>Eremothecium</taxon>
    </lineage>
</organism>
<feature type="region of interest" description="Disordered" evidence="2">
    <location>
        <begin position="114"/>
        <end position="161"/>
    </location>
</feature>
<dbReference type="STRING" id="931890.G8JUK1"/>
<dbReference type="eggNOG" id="ENOG502S1ET">
    <property type="taxonomic scope" value="Eukaryota"/>
</dbReference>
<evidence type="ECO:0000313" key="3">
    <source>
        <dbReference type="EMBL" id="AET40781.1"/>
    </source>
</evidence>
<proteinExistence type="predicted"/>
<feature type="coiled-coil region" evidence="1">
    <location>
        <begin position="87"/>
        <end position="114"/>
    </location>
</feature>
<dbReference type="Proteomes" id="UP000006790">
    <property type="component" value="Chromosome 6"/>
</dbReference>
<keyword evidence="1" id="KW-0175">Coiled coil</keyword>
<feature type="compositionally biased region" description="Polar residues" evidence="2">
    <location>
        <begin position="259"/>
        <end position="278"/>
    </location>
</feature>
<dbReference type="GeneID" id="11469197"/>
<sequence>MSQEQFKERLVHIEQEMETLNSVISENLRTTQEPVSQTTTEETTKGKHNSAGSTMDHKRDKMVYSAKPDGLKWKNSEIEEGELQECNRNHNISHEKVTEEIEKLEMQLRELLQSGKKGTADSQNKGKEVLKPTAGRHLRENVVQEDENTQPLPAVDTSSPDIAQDVSGTAAVLGPNIEKYEQVLVPPSTTLQLAPANVARDSVKNDTKLVVIADQKKATKTKVDASDSPDATKCAPAGTETTPSHMQPLKMAKQRQIHEGSTTVMRSTSINGNGSWRSPNPFRVVSITGGSKSSHRSSTSTSAAGTVTGTAATNLHLRATSQSSNTSPPDNTTAISSAEDYAIGKLQRKHDYLTMKCVKLSKELKYLNNMKDNGSLPVEDTRKLSKALEKLQEYLDKKTKEKYEIGVLLSRKIRKQIDNGSTGQFWLGGK</sequence>
<dbReference type="HOGENOM" id="CLU_637830_0_0_1"/>
<dbReference type="OrthoDB" id="3993315at2759"/>
<evidence type="ECO:0000256" key="2">
    <source>
        <dbReference type="SAM" id="MobiDB-lite"/>
    </source>
</evidence>
<feature type="region of interest" description="Disordered" evidence="2">
    <location>
        <begin position="23"/>
        <end position="68"/>
    </location>
</feature>
<reference evidence="4" key="1">
    <citation type="journal article" date="2012" name="G3 (Bethesda)">
        <title>Pichia sorbitophila, an interspecies yeast hybrid reveals early steps of genome resolution following polyploidization.</title>
        <authorList>
            <person name="Leh Louis V."/>
            <person name="Despons L."/>
            <person name="Friedrich A."/>
            <person name="Martin T."/>
            <person name="Durrens P."/>
            <person name="Casaregola S."/>
            <person name="Neuveglise C."/>
            <person name="Fairhead C."/>
            <person name="Marck C."/>
            <person name="Cruz J.A."/>
            <person name="Straub M.L."/>
            <person name="Kugler V."/>
            <person name="Sacerdot C."/>
            <person name="Uzunov Z."/>
            <person name="Thierry A."/>
            <person name="Weiss S."/>
            <person name="Bleykasten C."/>
            <person name="De Montigny J."/>
            <person name="Jacques N."/>
            <person name="Jung P."/>
            <person name="Lemaire M."/>
            <person name="Mallet S."/>
            <person name="Morel G."/>
            <person name="Richard G.F."/>
            <person name="Sarkar A."/>
            <person name="Savel G."/>
            <person name="Schacherer J."/>
            <person name="Seret M.L."/>
            <person name="Talla E."/>
            <person name="Samson G."/>
            <person name="Jubin C."/>
            <person name="Poulain J."/>
            <person name="Vacherie B."/>
            <person name="Barbe V."/>
            <person name="Pelletier E."/>
            <person name="Sherman D.J."/>
            <person name="Westhof E."/>
            <person name="Weissenbach J."/>
            <person name="Baret P.V."/>
            <person name="Wincker P."/>
            <person name="Gaillardin C."/>
            <person name="Dujon B."/>
            <person name="Souciet J.L."/>
        </authorList>
    </citation>
    <scope>NUCLEOTIDE SEQUENCE [LARGE SCALE GENOMIC DNA]</scope>
    <source>
        <strain evidence="4">CBS 270.75 / DBVPG 7215 / KCTC 17166 / NRRL Y-17582</strain>
    </source>
</reference>
<dbReference type="KEGG" id="erc:Ecym_6408"/>
<dbReference type="FunCoup" id="G8JUK1">
    <property type="interactions" value="41"/>
</dbReference>
<feature type="region of interest" description="Disordered" evidence="2">
    <location>
        <begin position="222"/>
        <end position="306"/>
    </location>
</feature>
<accession>G8JUK1</accession>
<evidence type="ECO:0000313" key="4">
    <source>
        <dbReference type="Proteomes" id="UP000006790"/>
    </source>
</evidence>
<dbReference type="RefSeq" id="XP_003647598.1">
    <property type="nucleotide sequence ID" value="XM_003647550.1"/>
</dbReference>
<gene>
    <name evidence="3" type="ordered locus">Ecym_6408</name>
</gene>
<keyword evidence="4" id="KW-1185">Reference proteome</keyword>
<name>G8JUK1_ERECY</name>
<feature type="compositionally biased region" description="Low complexity" evidence="2">
    <location>
        <begin position="288"/>
        <end position="306"/>
    </location>
</feature>
<dbReference type="AlphaFoldDB" id="G8JUK1"/>